<organism evidence="2 3">
    <name type="scientific">Variovorax robiniae</name>
    <dbReference type="NCBI Taxonomy" id="1836199"/>
    <lineage>
        <taxon>Bacteria</taxon>
        <taxon>Pseudomonadati</taxon>
        <taxon>Pseudomonadota</taxon>
        <taxon>Betaproteobacteria</taxon>
        <taxon>Burkholderiales</taxon>
        <taxon>Comamonadaceae</taxon>
        <taxon>Variovorax</taxon>
    </lineage>
</organism>
<dbReference type="PANTHER" id="PTHR48207:SF4">
    <property type="entry name" value="BLL6097 PROTEIN"/>
    <property type="match status" value="1"/>
</dbReference>
<proteinExistence type="predicted"/>
<dbReference type="InterPro" id="IPR050483">
    <property type="entry name" value="CoA-transferase_III_domain"/>
</dbReference>
<dbReference type="InterPro" id="IPR044855">
    <property type="entry name" value="CoA-Trfase_III_dom3_sf"/>
</dbReference>
<gene>
    <name evidence="2" type="ORF">WKW79_23865</name>
</gene>
<dbReference type="EMBL" id="JBBKZS010000011">
    <property type="protein sequence ID" value="MEJ8857630.1"/>
    <property type="molecule type" value="Genomic_DNA"/>
</dbReference>
<dbReference type="InterPro" id="IPR003673">
    <property type="entry name" value="CoA-Trfase_fam_III"/>
</dbReference>
<dbReference type="SUPFAM" id="SSF89796">
    <property type="entry name" value="CoA-transferase family III (CaiB/BaiF)"/>
    <property type="match status" value="1"/>
</dbReference>
<keyword evidence="3" id="KW-1185">Reference proteome</keyword>
<dbReference type="InterPro" id="IPR023606">
    <property type="entry name" value="CoA-Trfase_III_dom_1_sf"/>
</dbReference>
<reference evidence="2 3" key="1">
    <citation type="submission" date="2024-03" db="EMBL/GenBank/DDBJ databases">
        <title>Novel species of the genus Variovorax.</title>
        <authorList>
            <person name="Liu Q."/>
            <person name="Xin Y.-H."/>
        </authorList>
    </citation>
    <scope>NUCLEOTIDE SEQUENCE [LARGE SCALE GENOMIC DNA]</scope>
    <source>
        <strain evidence="2 3">KACC 18901</strain>
    </source>
</reference>
<sequence>MLTSPNGVAAAHKPLAGLRVLEVAQIMAGPTCGLMLSDLGAEVIKIEKHPAGDDARQYQKPGDTALPPSFRMINRGKRSVALDTRTPEGKAVLQRMVAKADVLTENFRRGVMERLGLGYDDLKAFNPALIYCSISGYGREGPMASKGGFDLILQAFSGLIAATGEPGRAPVKPGFSVADTNAGILAAFGIVSAYVHRLRTGEGSRVDTSLLQAAMQQTYWLSANYLSTGRDTEPLGTAHSLIAPYQVFQASDGGIVIGGGNPKSWRGICQVLGHPEWEADARFDHPQRRVQYRDELSALIDGALATATVAEWCERFDSIGVPAGPVQTTGQALEHPQTRAVGMVIDVPDMGDGITRAVGSPVSFNGRSEPVTTPAPRVGEHTSEVLQEFGFDAAEIEALKAQGVIAQG</sequence>
<dbReference type="Pfam" id="PF02515">
    <property type="entry name" value="CoA_transf_3"/>
    <property type="match status" value="1"/>
</dbReference>
<evidence type="ECO:0000313" key="2">
    <source>
        <dbReference type="EMBL" id="MEJ8857630.1"/>
    </source>
</evidence>
<comment type="caution">
    <text evidence="2">The sequence shown here is derived from an EMBL/GenBank/DDBJ whole genome shotgun (WGS) entry which is preliminary data.</text>
</comment>
<dbReference type="RefSeq" id="WP_340337695.1">
    <property type="nucleotide sequence ID" value="NZ_JBBKZS010000011.1"/>
</dbReference>
<protein>
    <submittedName>
        <fullName evidence="2">CaiB/BaiF CoA-transferase family protein</fullName>
    </submittedName>
</protein>
<accession>A0ABU8XEZ7</accession>
<keyword evidence="1" id="KW-0808">Transferase</keyword>
<name>A0ABU8XEZ7_9BURK</name>
<dbReference type="Gene3D" id="3.40.50.10540">
    <property type="entry name" value="Crotonobetainyl-coa:carnitine coa-transferase, domain 1"/>
    <property type="match status" value="1"/>
</dbReference>
<evidence type="ECO:0000313" key="3">
    <source>
        <dbReference type="Proteomes" id="UP001367030"/>
    </source>
</evidence>
<dbReference type="Proteomes" id="UP001367030">
    <property type="component" value="Unassembled WGS sequence"/>
</dbReference>
<evidence type="ECO:0000256" key="1">
    <source>
        <dbReference type="ARBA" id="ARBA00022679"/>
    </source>
</evidence>
<dbReference type="PANTHER" id="PTHR48207">
    <property type="entry name" value="SUCCINATE--HYDROXYMETHYLGLUTARATE COA-TRANSFERASE"/>
    <property type="match status" value="1"/>
</dbReference>
<dbReference type="Gene3D" id="3.30.1540.10">
    <property type="entry name" value="formyl-coa transferase, domain 3"/>
    <property type="match status" value="1"/>
</dbReference>